<dbReference type="PANTHER" id="PTHR38409:SF1">
    <property type="entry name" value="MITOCHONDRIAL ADAPTER PROTEIN MCP1"/>
    <property type="match status" value="1"/>
</dbReference>
<dbReference type="EMBL" id="WNWQ01001698">
    <property type="protein sequence ID" value="KAE9961342.1"/>
    <property type="molecule type" value="Genomic_DNA"/>
</dbReference>
<sequence length="317" mass="35450">MEDSPDSALQREESHSSYISMRDIDPSPEDETPPEYIHESYFPEKDKDNYNPPSPPARSTTLGLGNHGPVYYLKGLQKYSSYAFTVFATLHITNTSILPLLTRSVSAADPYLLLTRPYYQSLPFEPLLITAPIALHISAGLALRLYRRRQSVHRYGAESRSDRKRIPWPKLSGTSMLGLAMTPLVLGHAFINRVIPLWYEGGSANVGLEYVSHGFAKHPIISYAGFTVLVGVGSWHIVWGWAKWLALTPAQVTSYGQQAQLRKKRRFYVINGVAFAVASLWLAGGLGIVGRGGEATGWLGREYDELYRRIPIIGQWL</sequence>
<evidence type="ECO:0000256" key="2">
    <source>
        <dbReference type="SAM" id="Phobius"/>
    </source>
</evidence>
<dbReference type="Proteomes" id="UP000490939">
    <property type="component" value="Unassembled WGS sequence"/>
</dbReference>
<proteinExistence type="predicted"/>
<dbReference type="AlphaFoldDB" id="A0A8H3UJT8"/>
<dbReference type="GO" id="GO:0005741">
    <property type="term" value="C:mitochondrial outer membrane"/>
    <property type="evidence" value="ECO:0007669"/>
    <property type="project" value="TreeGrafter"/>
</dbReference>
<evidence type="ECO:0000313" key="6">
    <source>
        <dbReference type="EMBL" id="KAE9971986.1"/>
    </source>
</evidence>
<dbReference type="Pfam" id="PF07950">
    <property type="entry name" value="MCP1_TM"/>
    <property type="match status" value="1"/>
</dbReference>
<feature type="transmembrane region" description="Helical" evidence="2">
    <location>
        <begin position="267"/>
        <end position="289"/>
    </location>
</feature>
<feature type="compositionally biased region" description="Basic and acidic residues" evidence="1">
    <location>
        <begin position="36"/>
        <end position="49"/>
    </location>
</feature>
<dbReference type="GO" id="GO:0007005">
    <property type="term" value="P:mitochondrion organization"/>
    <property type="evidence" value="ECO:0007669"/>
    <property type="project" value="TreeGrafter"/>
</dbReference>
<evidence type="ECO:0000313" key="4">
    <source>
        <dbReference type="EMBL" id="KAE9961342.1"/>
    </source>
</evidence>
<dbReference type="PANTHER" id="PTHR38409">
    <property type="entry name" value="MDM10-COMPLEMENTING PROTEIN 1"/>
    <property type="match status" value="1"/>
</dbReference>
<protein>
    <recommendedName>
        <fullName evidence="3">Mitochondrial adapter protein MCP1 transmembrane domain-containing protein</fullName>
    </recommendedName>
</protein>
<dbReference type="InterPro" id="IPR039960">
    <property type="entry name" value="MCP1"/>
</dbReference>
<dbReference type="GO" id="GO:0055088">
    <property type="term" value="P:lipid homeostasis"/>
    <property type="evidence" value="ECO:0007669"/>
    <property type="project" value="InterPro"/>
</dbReference>
<keyword evidence="2" id="KW-1133">Transmembrane helix</keyword>
<gene>
    <name evidence="4" type="ORF">BLS_002418</name>
    <name evidence="6" type="ORF">EG327_009657</name>
    <name evidence="5" type="ORF">EG328_011289</name>
</gene>
<dbReference type="Proteomes" id="UP000433883">
    <property type="component" value="Unassembled WGS sequence"/>
</dbReference>
<evidence type="ECO:0000259" key="3">
    <source>
        <dbReference type="Pfam" id="PF07950"/>
    </source>
</evidence>
<evidence type="ECO:0000256" key="1">
    <source>
        <dbReference type="SAM" id="MobiDB-lite"/>
    </source>
</evidence>
<name>A0A8H3UJT8_VENIN</name>
<evidence type="ECO:0000313" key="8">
    <source>
        <dbReference type="Proteomes" id="UP000490939"/>
    </source>
</evidence>
<comment type="caution">
    <text evidence="6">The sequence shown here is derived from an EMBL/GenBank/DDBJ whole genome shotgun (WGS) entry which is preliminary data.</text>
</comment>
<accession>A0A8H3UJT8</accession>
<dbReference type="EMBL" id="WNWR01000651">
    <property type="protein sequence ID" value="KAE9971986.1"/>
    <property type="molecule type" value="Genomic_DNA"/>
</dbReference>
<evidence type="ECO:0000313" key="7">
    <source>
        <dbReference type="Proteomes" id="UP000447873"/>
    </source>
</evidence>
<feature type="transmembrane region" description="Helical" evidence="2">
    <location>
        <begin position="167"/>
        <end position="191"/>
    </location>
</feature>
<dbReference type="OrthoDB" id="10259513at2759"/>
<keyword evidence="2" id="KW-0812">Transmembrane</keyword>
<organism evidence="6 8">
    <name type="scientific">Venturia inaequalis</name>
    <name type="common">Apple scab fungus</name>
    <dbReference type="NCBI Taxonomy" id="5025"/>
    <lineage>
        <taxon>Eukaryota</taxon>
        <taxon>Fungi</taxon>
        <taxon>Dikarya</taxon>
        <taxon>Ascomycota</taxon>
        <taxon>Pezizomycotina</taxon>
        <taxon>Dothideomycetes</taxon>
        <taxon>Pleosporomycetidae</taxon>
        <taxon>Venturiales</taxon>
        <taxon>Venturiaceae</taxon>
        <taxon>Venturia</taxon>
    </lineage>
</organism>
<feature type="region of interest" description="Disordered" evidence="1">
    <location>
        <begin position="1"/>
        <end position="62"/>
    </location>
</feature>
<reference evidence="6 8" key="1">
    <citation type="submission" date="2019-07" db="EMBL/GenBank/DDBJ databases">
        <title>Venturia inaequalis Genome Resource.</title>
        <authorList>
            <person name="Lichtner F.J."/>
        </authorList>
    </citation>
    <scope>NUCLEOTIDE SEQUENCE [LARGE SCALE GENOMIC DNA]</scope>
    <source>
        <strain evidence="5 7">120213</strain>
        <strain evidence="4">Bline_iso_100314</strain>
        <strain evidence="6 8">DMI_063113</strain>
    </source>
</reference>
<feature type="transmembrane region" description="Helical" evidence="2">
    <location>
        <begin position="220"/>
        <end position="246"/>
    </location>
</feature>
<feature type="transmembrane region" description="Helical" evidence="2">
    <location>
        <begin position="122"/>
        <end position="146"/>
    </location>
</feature>
<dbReference type="InterPro" id="IPR012472">
    <property type="entry name" value="MCP1_TM"/>
</dbReference>
<keyword evidence="8" id="KW-1185">Reference proteome</keyword>
<feature type="domain" description="Mitochondrial adapter protein MCP1 transmembrane" evidence="3">
    <location>
        <begin position="183"/>
        <end position="294"/>
    </location>
</feature>
<dbReference type="EMBL" id="WNWS01000818">
    <property type="protein sequence ID" value="KAE9963565.1"/>
    <property type="molecule type" value="Genomic_DNA"/>
</dbReference>
<dbReference type="Proteomes" id="UP000447873">
    <property type="component" value="Unassembled WGS sequence"/>
</dbReference>
<keyword evidence="2" id="KW-0472">Membrane</keyword>
<evidence type="ECO:0000313" key="5">
    <source>
        <dbReference type="EMBL" id="KAE9963565.1"/>
    </source>
</evidence>
<feature type="transmembrane region" description="Helical" evidence="2">
    <location>
        <begin position="82"/>
        <end position="102"/>
    </location>
</feature>